<evidence type="ECO:0000313" key="7">
    <source>
        <dbReference type="Proteomes" id="UP000187203"/>
    </source>
</evidence>
<dbReference type="SUPFAM" id="SSF47954">
    <property type="entry name" value="Cyclin-like"/>
    <property type="match status" value="2"/>
</dbReference>
<dbReference type="PRINTS" id="PR00685">
    <property type="entry name" value="TIFACTORIIB"/>
</dbReference>
<protein>
    <submittedName>
        <fullName evidence="6">Transcription factor TFIIB</fullName>
    </submittedName>
</protein>
<sequence length="293" mass="33044">MAADNFCQQCEKPTGIIMDHEAGERICSECGCSLLESSMEIDSAESETLLMSDSTEELETDPNPVFDFENYSTIPNNIPNQASDHKIVKKPRRGYKLIGIMADKLGLFSEIKDRAREIYNKVNDFKTCRGRSLNSILAACLFIACRELELPRTLTEVSSVANGVPKKDINRAMECIKSKLVVETGGVQPKQLVKHYCAKLGMQEKDIKAVLYAQNKSEELDIRRSPKSVVAAIIYMIIQLSDHQVHIKDIAMATEVTELTIRKSYKEVYRHALKLIPAWYACEEEVVKITESF</sequence>
<evidence type="ECO:0000259" key="5">
    <source>
        <dbReference type="SMART" id="SM00385"/>
    </source>
</evidence>
<dbReference type="STRING" id="93759.A0A1R3KTM5"/>
<dbReference type="InterPro" id="IPR000812">
    <property type="entry name" value="TFIIB"/>
</dbReference>
<dbReference type="InterPro" id="IPR036915">
    <property type="entry name" value="Cyclin-like_sf"/>
</dbReference>
<dbReference type="OrthoDB" id="25790at2759"/>
<dbReference type="GO" id="GO:0070897">
    <property type="term" value="P:transcription preinitiation complex assembly"/>
    <property type="evidence" value="ECO:0007669"/>
    <property type="project" value="InterPro"/>
</dbReference>
<dbReference type="Pfam" id="PF00382">
    <property type="entry name" value="TFIIB"/>
    <property type="match status" value="2"/>
</dbReference>
<comment type="caution">
    <text evidence="6">The sequence shown here is derived from an EMBL/GenBank/DDBJ whole genome shotgun (WGS) entry which is preliminary data.</text>
</comment>
<evidence type="ECO:0000256" key="3">
    <source>
        <dbReference type="ARBA" id="ARBA00023015"/>
    </source>
</evidence>
<dbReference type="InterPro" id="IPR013763">
    <property type="entry name" value="Cyclin-like_dom"/>
</dbReference>
<keyword evidence="3" id="KW-0805">Transcription regulation</keyword>
<dbReference type="GO" id="GO:0017025">
    <property type="term" value="F:TBP-class protein binding"/>
    <property type="evidence" value="ECO:0007669"/>
    <property type="project" value="InterPro"/>
</dbReference>
<accession>A0A1R3KTM5</accession>
<dbReference type="InterPro" id="IPR023486">
    <property type="entry name" value="TFIIB_CS"/>
</dbReference>
<dbReference type="Gene3D" id="1.10.472.10">
    <property type="entry name" value="Cyclin-like"/>
    <property type="match status" value="1"/>
</dbReference>
<feature type="domain" description="Cyclin-like" evidence="5">
    <location>
        <begin position="96"/>
        <end position="178"/>
    </location>
</feature>
<keyword evidence="4" id="KW-0804">Transcription</keyword>
<gene>
    <name evidence="6" type="ORF">COLO4_04544</name>
</gene>
<dbReference type="PANTHER" id="PTHR11618:SF81">
    <property type="entry name" value="TRANSCRIPTION INITIATION FACTOR IIB-LIKE"/>
    <property type="match status" value="1"/>
</dbReference>
<dbReference type="AlphaFoldDB" id="A0A1R3KTM5"/>
<evidence type="ECO:0000256" key="1">
    <source>
        <dbReference type="ARBA" id="ARBA00010857"/>
    </source>
</evidence>
<evidence type="ECO:0000256" key="4">
    <source>
        <dbReference type="ARBA" id="ARBA00023163"/>
    </source>
</evidence>
<comment type="similarity">
    <text evidence="1">Belongs to the TFIIB family.</text>
</comment>
<dbReference type="GO" id="GO:0005634">
    <property type="term" value="C:nucleus"/>
    <property type="evidence" value="ECO:0007669"/>
    <property type="project" value="TreeGrafter"/>
</dbReference>
<dbReference type="Gene3D" id="1.10.472.170">
    <property type="match status" value="1"/>
</dbReference>
<dbReference type="InterPro" id="IPR013150">
    <property type="entry name" value="TFIIB_cyclin"/>
</dbReference>
<dbReference type="EMBL" id="AWUE01011851">
    <property type="protein sequence ID" value="OMP10397.1"/>
    <property type="molecule type" value="Genomic_DNA"/>
</dbReference>
<evidence type="ECO:0000313" key="6">
    <source>
        <dbReference type="EMBL" id="OMP10397.1"/>
    </source>
</evidence>
<organism evidence="6 7">
    <name type="scientific">Corchorus olitorius</name>
    <dbReference type="NCBI Taxonomy" id="93759"/>
    <lineage>
        <taxon>Eukaryota</taxon>
        <taxon>Viridiplantae</taxon>
        <taxon>Streptophyta</taxon>
        <taxon>Embryophyta</taxon>
        <taxon>Tracheophyta</taxon>
        <taxon>Spermatophyta</taxon>
        <taxon>Magnoliopsida</taxon>
        <taxon>eudicotyledons</taxon>
        <taxon>Gunneridae</taxon>
        <taxon>Pentapetalae</taxon>
        <taxon>rosids</taxon>
        <taxon>malvids</taxon>
        <taxon>Malvales</taxon>
        <taxon>Malvaceae</taxon>
        <taxon>Grewioideae</taxon>
        <taxon>Apeibeae</taxon>
        <taxon>Corchorus</taxon>
    </lineage>
</organism>
<dbReference type="GO" id="GO:0097550">
    <property type="term" value="C:transcription preinitiation complex"/>
    <property type="evidence" value="ECO:0007669"/>
    <property type="project" value="TreeGrafter"/>
</dbReference>
<evidence type="ECO:0000256" key="2">
    <source>
        <dbReference type="ARBA" id="ARBA00022737"/>
    </source>
</evidence>
<proteinExistence type="inferred from homology"/>
<reference evidence="7" key="1">
    <citation type="submission" date="2013-09" db="EMBL/GenBank/DDBJ databases">
        <title>Corchorus olitorius genome sequencing.</title>
        <authorList>
            <person name="Alam M."/>
            <person name="Haque M.S."/>
            <person name="Islam M.S."/>
            <person name="Emdad E.M."/>
            <person name="Islam M.M."/>
            <person name="Ahmed B."/>
            <person name="Halim A."/>
            <person name="Hossen Q.M.M."/>
            <person name="Hossain M.Z."/>
            <person name="Ahmed R."/>
            <person name="Khan M.M."/>
            <person name="Islam R."/>
            <person name="Rashid M.M."/>
            <person name="Khan S.A."/>
            <person name="Rahman M.S."/>
            <person name="Alam M."/>
            <person name="Yahiya A.S."/>
            <person name="Khan M.S."/>
            <person name="Azam M.S."/>
            <person name="Haque T."/>
            <person name="Lashkar M.Z.H."/>
            <person name="Akhand A.I."/>
            <person name="Morshed G."/>
            <person name="Roy S."/>
            <person name="Uddin K.S."/>
            <person name="Rabeya T."/>
            <person name="Hossain A.S."/>
            <person name="Chowdhury A."/>
            <person name="Snigdha A.R."/>
            <person name="Mortoza M.S."/>
            <person name="Matin S.A."/>
            <person name="Hoque S.M.E."/>
            <person name="Islam M.K."/>
            <person name="Roy D.K."/>
            <person name="Haider R."/>
            <person name="Moosa M.M."/>
            <person name="Elias S.M."/>
            <person name="Hasan A.M."/>
            <person name="Jahan S."/>
            <person name="Shafiuddin M."/>
            <person name="Mahmood N."/>
            <person name="Shommy N.S."/>
        </authorList>
    </citation>
    <scope>NUCLEOTIDE SEQUENCE [LARGE SCALE GENOMIC DNA]</scope>
    <source>
        <strain evidence="7">cv. O-4</strain>
    </source>
</reference>
<dbReference type="PROSITE" id="PS00782">
    <property type="entry name" value="TFIIB"/>
    <property type="match status" value="1"/>
</dbReference>
<dbReference type="Proteomes" id="UP000187203">
    <property type="component" value="Unassembled WGS sequence"/>
</dbReference>
<dbReference type="SMART" id="SM00385">
    <property type="entry name" value="CYCLIN"/>
    <property type="match status" value="1"/>
</dbReference>
<name>A0A1R3KTM5_9ROSI</name>
<keyword evidence="7" id="KW-1185">Reference proteome</keyword>
<keyword evidence="2" id="KW-0677">Repeat</keyword>
<dbReference type="PANTHER" id="PTHR11618">
    <property type="entry name" value="TRANSCRIPTION INITIATION FACTOR IIB-RELATED"/>
    <property type="match status" value="1"/>
</dbReference>